<keyword evidence="2" id="KW-1133">Transmembrane helix</keyword>
<comment type="caution">
    <text evidence="3">The sequence shown here is derived from an EMBL/GenBank/DDBJ whole genome shotgun (WGS) entry which is preliminary data.</text>
</comment>
<accession>A0ABR1X4F9</accession>
<evidence type="ECO:0000256" key="1">
    <source>
        <dbReference type="SAM" id="MobiDB-lite"/>
    </source>
</evidence>
<dbReference type="GeneID" id="92042639"/>
<dbReference type="RefSeq" id="XP_066673197.1">
    <property type="nucleotide sequence ID" value="XM_066809579.1"/>
</dbReference>
<organism evidence="3 4">
    <name type="scientific">Apiospora hydei</name>
    <dbReference type="NCBI Taxonomy" id="1337664"/>
    <lineage>
        <taxon>Eukaryota</taxon>
        <taxon>Fungi</taxon>
        <taxon>Dikarya</taxon>
        <taxon>Ascomycota</taxon>
        <taxon>Pezizomycotina</taxon>
        <taxon>Sordariomycetes</taxon>
        <taxon>Xylariomycetidae</taxon>
        <taxon>Amphisphaeriales</taxon>
        <taxon>Apiosporaceae</taxon>
        <taxon>Apiospora</taxon>
    </lineage>
</organism>
<name>A0ABR1X4F9_9PEZI</name>
<evidence type="ECO:0000313" key="4">
    <source>
        <dbReference type="Proteomes" id="UP001433268"/>
    </source>
</evidence>
<proteinExistence type="predicted"/>
<feature type="region of interest" description="Disordered" evidence="1">
    <location>
        <begin position="114"/>
        <end position="135"/>
    </location>
</feature>
<gene>
    <name evidence="3" type="ORF">PG997_005264</name>
</gene>
<reference evidence="3 4" key="1">
    <citation type="submission" date="2023-01" db="EMBL/GenBank/DDBJ databases">
        <title>Analysis of 21 Apiospora genomes using comparative genomics revels a genus with tremendous synthesis potential of carbohydrate active enzymes and secondary metabolites.</title>
        <authorList>
            <person name="Sorensen T."/>
        </authorList>
    </citation>
    <scope>NUCLEOTIDE SEQUENCE [LARGE SCALE GENOMIC DNA]</scope>
    <source>
        <strain evidence="3 4">CBS 114990</strain>
    </source>
</reference>
<keyword evidence="2" id="KW-0812">Transmembrane</keyword>
<sequence length="403" mass="44419">MSSTTPTTTTPTSTTATNTPTTIMPTSTSTTLTTTPLSTTATETTESTNITTSQGSNRTTIITFTSTTSLSPTQPSSGGCSHGAIAGVGISCAIGGALLFFLIWFMASRSGKHSALRGNSKPRLQPATISPAPRQHQVPSVDLDLDELPQEAPHDELMRNLSQIETAIKNWVLQFFQEPPSATGRDNGQYQELLSLLLPAQPGKDSAEVLHWFRQVHNKKRGTIFLRAYVARLLFERVNPGGNPEYTILPRRVLRFYQDLVSSPTSTSAAQGDPQLLPKEAHFWRAATIYFMTRRQPSPLAELDDEETAEVVATLGTRLLDVLQPMLRGRSNERCLEKFGLIAREVAQLGLKLFAQTHPLQVYWQPSGLGGRSQQQVVLFPGLKQYRLDAIKEVYVRDPRMEL</sequence>
<feature type="transmembrane region" description="Helical" evidence="2">
    <location>
        <begin position="84"/>
        <end position="107"/>
    </location>
</feature>
<dbReference type="Proteomes" id="UP001433268">
    <property type="component" value="Unassembled WGS sequence"/>
</dbReference>
<evidence type="ECO:0000313" key="3">
    <source>
        <dbReference type="EMBL" id="KAK8090303.1"/>
    </source>
</evidence>
<keyword evidence="2" id="KW-0472">Membrane</keyword>
<keyword evidence="4" id="KW-1185">Reference proteome</keyword>
<dbReference type="EMBL" id="JAQQWN010000004">
    <property type="protein sequence ID" value="KAK8090303.1"/>
    <property type="molecule type" value="Genomic_DNA"/>
</dbReference>
<protein>
    <submittedName>
        <fullName evidence="3">Uncharacterized protein</fullName>
    </submittedName>
</protein>
<feature type="region of interest" description="Disordered" evidence="1">
    <location>
        <begin position="1"/>
        <end position="59"/>
    </location>
</feature>
<evidence type="ECO:0000256" key="2">
    <source>
        <dbReference type="SAM" id="Phobius"/>
    </source>
</evidence>